<protein>
    <submittedName>
        <fullName evidence="3">SDR family oxidoreductase</fullName>
    </submittedName>
</protein>
<reference evidence="3" key="1">
    <citation type="submission" date="2021-03" db="EMBL/GenBank/DDBJ databases">
        <title>Leucobacter chromiisoli sp. nov., isolated from chromium-containing soil of chemical plant.</title>
        <authorList>
            <person name="Xu Z."/>
        </authorList>
    </citation>
    <scope>NUCLEOTIDE SEQUENCE</scope>
    <source>
        <strain evidence="3">A2</strain>
    </source>
</reference>
<dbReference type="InterPro" id="IPR002347">
    <property type="entry name" value="SDR_fam"/>
</dbReference>
<dbReference type="InterPro" id="IPR020904">
    <property type="entry name" value="Sc_DH/Rdtase_CS"/>
</dbReference>
<dbReference type="RefSeq" id="WP_208045564.1">
    <property type="nucleotide sequence ID" value="NZ_JAGDYL010000009.1"/>
</dbReference>
<dbReference type="SUPFAM" id="SSF51735">
    <property type="entry name" value="NAD(P)-binding Rossmann-fold domains"/>
    <property type="match status" value="1"/>
</dbReference>
<dbReference type="PANTHER" id="PTHR24321:SF8">
    <property type="entry name" value="ESTRADIOL 17-BETA-DEHYDROGENASE 8-RELATED"/>
    <property type="match status" value="1"/>
</dbReference>
<gene>
    <name evidence="3" type="ORF">J4H91_07090</name>
</gene>
<sequence>MTEDYRSAVAFVTGAASGIGAAVTTMLLERGAAVIASDLSEKGLAFHVDRYGDRVFPVRVDVSDEGSIEAGLAAGVDRFGRLDRAFNIAGVSKGAMIVDLPVEQWDFNVNVVLRGVFLSVKHEARIMRENGGGAIVNMSSLNAHVPMHTGAAYASAKAGVEMFTKNAALELADDGIRLNAILPGLIDTPLTQRRLTNGPLMEHWLTRIPLHRPGLPEEVAQAALFLAGSEASYITGTSLVVDGGWEITGYPDLRPFS</sequence>
<comment type="similarity">
    <text evidence="1">Belongs to the short-chain dehydrogenases/reductases (SDR) family.</text>
</comment>
<accession>A0A939LXR2</accession>
<evidence type="ECO:0000256" key="2">
    <source>
        <dbReference type="ARBA" id="ARBA00023002"/>
    </source>
</evidence>
<organism evidence="3 4">
    <name type="scientific">Leucobacter ruminantium</name>
    <dbReference type="NCBI Taxonomy" id="1289170"/>
    <lineage>
        <taxon>Bacteria</taxon>
        <taxon>Bacillati</taxon>
        <taxon>Actinomycetota</taxon>
        <taxon>Actinomycetes</taxon>
        <taxon>Micrococcales</taxon>
        <taxon>Microbacteriaceae</taxon>
        <taxon>Leucobacter</taxon>
    </lineage>
</organism>
<evidence type="ECO:0000313" key="4">
    <source>
        <dbReference type="Proteomes" id="UP000664398"/>
    </source>
</evidence>
<dbReference type="AlphaFoldDB" id="A0A939LXR2"/>
<name>A0A939LXR2_9MICO</name>
<evidence type="ECO:0000313" key="3">
    <source>
        <dbReference type="EMBL" id="MBO1805083.1"/>
    </source>
</evidence>
<dbReference type="InterPro" id="IPR036291">
    <property type="entry name" value="NAD(P)-bd_dom_sf"/>
</dbReference>
<dbReference type="PRINTS" id="PR00081">
    <property type="entry name" value="GDHRDH"/>
</dbReference>
<proteinExistence type="inferred from homology"/>
<dbReference type="EMBL" id="JAGDYL010000009">
    <property type="protein sequence ID" value="MBO1805083.1"/>
    <property type="molecule type" value="Genomic_DNA"/>
</dbReference>
<dbReference type="Pfam" id="PF13561">
    <property type="entry name" value="adh_short_C2"/>
    <property type="match status" value="1"/>
</dbReference>
<dbReference type="FunFam" id="3.40.50.720:FF:000084">
    <property type="entry name" value="Short-chain dehydrogenase reductase"/>
    <property type="match status" value="1"/>
</dbReference>
<keyword evidence="2" id="KW-0560">Oxidoreductase</keyword>
<evidence type="ECO:0000256" key="1">
    <source>
        <dbReference type="ARBA" id="ARBA00006484"/>
    </source>
</evidence>
<dbReference type="PANTHER" id="PTHR24321">
    <property type="entry name" value="DEHYDROGENASES, SHORT CHAIN"/>
    <property type="match status" value="1"/>
</dbReference>
<dbReference type="CDD" id="cd05233">
    <property type="entry name" value="SDR_c"/>
    <property type="match status" value="1"/>
</dbReference>
<dbReference type="Gene3D" id="3.40.50.720">
    <property type="entry name" value="NAD(P)-binding Rossmann-like Domain"/>
    <property type="match status" value="1"/>
</dbReference>
<comment type="caution">
    <text evidence="3">The sequence shown here is derived from an EMBL/GenBank/DDBJ whole genome shotgun (WGS) entry which is preliminary data.</text>
</comment>
<dbReference type="GO" id="GO:0016491">
    <property type="term" value="F:oxidoreductase activity"/>
    <property type="evidence" value="ECO:0007669"/>
    <property type="project" value="UniProtKB-KW"/>
</dbReference>
<dbReference type="Proteomes" id="UP000664398">
    <property type="component" value="Unassembled WGS sequence"/>
</dbReference>
<dbReference type="PROSITE" id="PS00061">
    <property type="entry name" value="ADH_SHORT"/>
    <property type="match status" value="1"/>
</dbReference>
<dbReference type="PRINTS" id="PR00080">
    <property type="entry name" value="SDRFAMILY"/>
</dbReference>
<keyword evidence="4" id="KW-1185">Reference proteome</keyword>